<sequence length="163" mass="19341">MDIENINIILNKIFKGLSISNINYSIDFWNLEFSRHLENEFYEFKELNKIVLTAHEIEVCNEIEWKKTISKGPFDISDSVDYEESIKAMILFHLARLPIESVEIKKNADLFFKYSKNRFLKINGIVEIVDWVWWLDIEQNEKIIMSEFGKIACDEKILKSTLK</sequence>
<organism evidence="1 2">
    <name type="scientific">Aquimarina algiphila</name>
    <dbReference type="NCBI Taxonomy" id="2047982"/>
    <lineage>
        <taxon>Bacteria</taxon>
        <taxon>Pseudomonadati</taxon>
        <taxon>Bacteroidota</taxon>
        <taxon>Flavobacteriia</taxon>
        <taxon>Flavobacteriales</taxon>
        <taxon>Flavobacteriaceae</taxon>
        <taxon>Aquimarina</taxon>
    </lineage>
</organism>
<accession>A0A554VRP1</accession>
<keyword evidence="2" id="KW-1185">Reference proteome</keyword>
<evidence type="ECO:0000313" key="1">
    <source>
        <dbReference type="EMBL" id="TSE11334.1"/>
    </source>
</evidence>
<evidence type="ECO:0000313" key="2">
    <source>
        <dbReference type="Proteomes" id="UP000318833"/>
    </source>
</evidence>
<reference evidence="1 2" key="1">
    <citation type="submission" date="2019-07" db="EMBL/GenBank/DDBJ databases">
        <title>The draft genome sequence of Aquimarina algiphila M91.</title>
        <authorList>
            <person name="Meng X."/>
        </authorList>
    </citation>
    <scope>NUCLEOTIDE SEQUENCE [LARGE SCALE GENOMIC DNA]</scope>
    <source>
        <strain evidence="1 2">M91</strain>
    </source>
</reference>
<comment type="caution">
    <text evidence="1">The sequence shown here is derived from an EMBL/GenBank/DDBJ whole genome shotgun (WGS) entry which is preliminary data.</text>
</comment>
<dbReference type="RefSeq" id="WP_109437034.1">
    <property type="nucleotide sequence ID" value="NZ_CANLFO010000050.1"/>
</dbReference>
<dbReference type="Proteomes" id="UP000318833">
    <property type="component" value="Unassembled WGS sequence"/>
</dbReference>
<protein>
    <submittedName>
        <fullName evidence="1">Uncharacterized protein</fullName>
    </submittedName>
</protein>
<name>A0A554VRP1_9FLAO</name>
<dbReference type="AlphaFoldDB" id="A0A554VRP1"/>
<proteinExistence type="predicted"/>
<gene>
    <name evidence="1" type="ORF">FOF46_01510</name>
</gene>
<dbReference type="EMBL" id="VLNR01000002">
    <property type="protein sequence ID" value="TSE11334.1"/>
    <property type="molecule type" value="Genomic_DNA"/>
</dbReference>